<evidence type="ECO:0000313" key="2">
    <source>
        <dbReference type="Proteomes" id="UP000248314"/>
    </source>
</evidence>
<gene>
    <name evidence="1" type="ORF">EJ73_01092</name>
</gene>
<evidence type="ECO:0000313" key="1">
    <source>
        <dbReference type="EMBL" id="PXX22814.1"/>
    </source>
</evidence>
<reference evidence="1 2" key="1">
    <citation type="submission" date="2018-05" db="EMBL/GenBank/DDBJ databases">
        <title>Genomic Encyclopedia of Type Strains, Phase I: the one thousand microbial genomes (KMG-I) project.</title>
        <authorList>
            <person name="Kyrpides N."/>
        </authorList>
    </citation>
    <scope>NUCLEOTIDE SEQUENCE [LARGE SCALE GENOMIC DNA]</scope>
    <source>
        <strain evidence="1 2">DSM 15611</strain>
    </source>
</reference>
<protein>
    <submittedName>
        <fullName evidence="1">Uncharacterized protein</fullName>
    </submittedName>
</protein>
<accession>A0A318HWJ7</accession>
<name>A0A318HWJ7_9BACT</name>
<comment type="caution">
    <text evidence="1">The sequence shown here is derived from an EMBL/GenBank/DDBJ whole genome shotgun (WGS) entry which is preliminary data.</text>
</comment>
<dbReference type="AlphaFoldDB" id="A0A318HWJ7"/>
<keyword evidence="2" id="KW-1185">Reference proteome</keyword>
<sequence>MVLNAGAALKNGVKFNRTKLKIIPNCMLFTFFFARMRGEKMAICKLILLSFFLRYKIAGAGKKNA</sequence>
<dbReference type="RefSeq" id="WP_025815569.1">
    <property type="nucleotide sequence ID" value="NZ_BAIZ01000006.1"/>
</dbReference>
<organism evidence="1 2">
    <name type="scientific">Hoylesella shahii DSM 15611 = JCM 12083</name>
    <dbReference type="NCBI Taxonomy" id="1122991"/>
    <lineage>
        <taxon>Bacteria</taxon>
        <taxon>Pseudomonadati</taxon>
        <taxon>Bacteroidota</taxon>
        <taxon>Bacteroidia</taxon>
        <taxon>Bacteroidales</taxon>
        <taxon>Prevotellaceae</taxon>
        <taxon>Hoylesella</taxon>
    </lineage>
</organism>
<dbReference type="Proteomes" id="UP000248314">
    <property type="component" value="Unassembled WGS sequence"/>
</dbReference>
<dbReference type="EMBL" id="QJJX01000009">
    <property type="protein sequence ID" value="PXX22814.1"/>
    <property type="molecule type" value="Genomic_DNA"/>
</dbReference>
<proteinExistence type="predicted"/>